<feature type="compositionally biased region" description="Basic and acidic residues" evidence="7">
    <location>
        <begin position="405"/>
        <end position="421"/>
    </location>
</feature>
<accession>A0ABX8S8J7</accession>
<feature type="transmembrane region" description="Helical" evidence="8">
    <location>
        <begin position="282"/>
        <end position="299"/>
    </location>
</feature>
<reference evidence="10" key="1">
    <citation type="submission" date="2021-07" db="EMBL/GenBank/DDBJ databases">
        <title>Candidatus Kaistella beijingensis sp. nov. isolated from a municipal wastewater treatment plant is involved in sludge foaming.</title>
        <authorList>
            <person name="Song Y."/>
            <person name="Liu S.-J."/>
        </authorList>
    </citation>
    <scope>NUCLEOTIDE SEQUENCE</scope>
    <source>
        <strain evidence="10">DSM 43998</strain>
    </source>
</reference>
<dbReference type="Gene3D" id="1.20.1720.10">
    <property type="entry name" value="Multidrug resistance protein D"/>
    <property type="match status" value="1"/>
</dbReference>
<dbReference type="CDD" id="cd17325">
    <property type="entry name" value="MFS_MdtG_SLC18_like"/>
    <property type="match status" value="1"/>
</dbReference>
<gene>
    <name evidence="10" type="ORF">KV203_12920</name>
</gene>
<proteinExistence type="inferred from homology"/>
<dbReference type="RefSeq" id="WP_066467554.1">
    <property type="nucleotide sequence ID" value="NZ_CBCRUZ010000002.1"/>
</dbReference>
<sequence length="421" mass="43173">MTDVGSTARPALPTEIWVLVVASFVIALGFGIVAPALPLFAQSFGVTAAAASAIVSVFAGMRLVFAPLSGRLVQRRGERPVYLLGLLIVALSTGACAFAQGYWQLLVLRGLGGIGSTMFTVSAFGLVIRMSPEHSRGRVAGLYAASFLFGSVSGPLVGAALVGLGLRAPFAIYAVTLVIAAAVVYVALRDSHLARPQPHLVPAATLRASLARPAFRAVLWSNFANGWAVFGVRMALVPLFVVNALGQEAAVAGIVLTVFAVGNAVVLTAAGRLSDRYGRKPFLLFGSAICGVGTIAMGFSDSLSWLVVSSLVAGFGSGLMTPVQQAAVADLLGPAGRSGGALAAFQMASDIGAVVGPVVAGALAQRWSYTAAFAVTGVVLLLATLYWSVVPETAPARAGSGDADPDQRPDPVGRRDRDPAQ</sequence>
<keyword evidence="3" id="KW-1003">Cell membrane</keyword>
<feature type="region of interest" description="Disordered" evidence="7">
    <location>
        <begin position="395"/>
        <end position="421"/>
    </location>
</feature>
<name>A0ABX8S8J7_9ACTN</name>
<dbReference type="Proteomes" id="UP000887023">
    <property type="component" value="Chromosome"/>
</dbReference>
<evidence type="ECO:0000313" key="11">
    <source>
        <dbReference type="Proteomes" id="UP000887023"/>
    </source>
</evidence>
<evidence type="ECO:0000259" key="9">
    <source>
        <dbReference type="PROSITE" id="PS50850"/>
    </source>
</evidence>
<dbReference type="PANTHER" id="PTHR43124">
    <property type="entry name" value="PURINE EFFLUX PUMP PBUE"/>
    <property type="match status" value="1"/>
</dbReference>
<evidence type="ECO:0000256" key="1">
    <source>
        <dbReference type="ARBA" id="ARBA00004651"/>
    </source>
</evidence>
<feature type="transmembrane region" description="Helical" evidence="8">
    <location>
        <begin position="170"/>
        <end position="188"/>
    </location>
</feature>
<dbReference type="PRINTS" id="PR01035">
    <property type="entry name" value="TCRTETA"/>
</dbReference>
<keyword evidence="4 8" id="KW-0812">Transmembrane</keyword>
<keyword evidence="6 8" id="KW-0472">Membrane</keyword>
<dbReference type="InterPro" id="IPR001958">
    <property type="entry name" value="Tet-R_TetA/multi-R_MdtG-like"/>
</dbReference>
<dbReference type="InterPro" id="IPR036259">
    <property type="entry name" value="MFS_trans_sf"/>
</dbReference>
<feature type="transmembrane region" description="Helical" evidence="8">
    <location>
        <begin position="341"/>
        <end position="363"/>
    </location>
</feature>
<protein>
    <submittedName>
        <fullName evidence="10">MFS transporter</fullName>
    </submittedName>
</protein>
<evidence type="ECO:0000256" key="5">
    <source>
        <dbReference type="ARBA" id="ARBA00022989"/>
    </source>
</evidence>
<feature type="transmembrane region" description="Helical" evidence="8">
    <location>
        <begin position="43"/>
        <end position="68"/>
    </location>
</feature>
<dbReference type="PROSITE" id="PS50850">
    <property type="entry name" value="MFS"/>
    <property type="match status" value="1"/>
</dbReference>
<dbReference type="EMBL" id="CP079105">
    <property type="protein sequence ID" value="QXQ12825.1"/>
    <property type="molecule type" value="Genomic_DNA"/>
</dbReference>
<evidence type="ECO:0000256" key="4">
    <source>
        <dbReference type="ARBA" id="ARBA00022692"/>
    </source>
</evidence>
<evidence type="ECO:0000256" key="2">
    <source>
        <dbReference type="ARBA" id="ARBA00007520"/>
    </source>
</evidence>
<feature type="transmembrane region" description="Helical" evidence="8">
    <location>
        <begin position="16"/>
        <end position="37"/>
    </location>
</feature>
<dbReference type="InterPro" id="IPR005828">
    <property type="entry name" value="MFS_sugar_transport-like"/>
</dbReference>
<organism evidence="10 11">
    <name type="scientific">Skermania pinensis</name>
    <dbReference type="NCBI Taxonomy" id="39122"/>
    <lineage>
        <taxon>Bacteria</taxon>
        <taxon>Bacillati</taxon>
        <taxon>Actinomycetota</taxon>
        <taxon>Actinomycetes</taxon>
        <taxon>Mycobacteriales</taxon>
        <taxon>Gordoniaceae</taxon>
        <taxon>Skermania</taxon>
    </lineage>
</organism>
<feature type="transmembrane region" description="Helical" evidence="8">
    <location>
        <begin position="140"/>
        <end position="164"/>
    </location>
</feature>
<comment type="subcellular location">
    <subcellularLocation>
        <location evidence="1">Cell membrane</location>
        <topology evidence="1">Multi-pass membrane protein</topology>
    </subcellularLocation>
</comment>
<evidence type="ECO:0000256" key="6">
    <source>
        <dbReference type="ARBA" id="ARBA00023136"/>
    </source>
</evidence>
<dbReference type="Gene3D" id="1.20.1250.20">
    <property type="entry name" value="MFS general substrate transporter like domains"/>
    <property type="match status" value="1"/>
</dbReference>
<dbReference type="SUPFAM" id="SSF103473">
    <property type="entry name" value="MFS general substrate transporter"/>
    <property type="match status" value="1"/>
</dbReference>
<dbReference type="PROSITE" id="PS00216">
    <property type="entry name" value="SUGAR_TRANSPORT_1"/>
    <property type="match status" value="1"/>
</dbReference>
<dbReference type="InterPro" id="IPR005829">
    <property type="entry name" value="Sugar_transporter_CS"/>
</dbReference>
<dbReference type="PANTHER" id="PTHR43124:SF3">
    <property type="entry name" value="CHLORAMPHENICOL EFFLUX PUMP RV0191"/>
    <property type="match status" value="1"/>
</dbReference>
<dbReference type="InterPro" id="IPR011701">
    <property type="entry name" value="MFS"/>
</dbReference>
<evidence type="ECO:0000256" key="7">
    <source>
        <dbReference type="SAM" id="MobiDB-lite"/>
    </source>
</evidence>
<feature type="transmembrane region" description="Helical" evidence="8">
    <location>
        <begin position="80"/>
        <end position="100"/>
    </location>
</feature>
<comment type="similarity">
    <text evidence="2">Belongs to the major facilitator superfamily. TCR/Tet family.</text>
</comment>
<dbReference type="InterPro" id="IPR020846">
    <property type="entry name" value="MFS_dom"/>
</dbReference>
<evidence type="ECO:0000313" key="10">
    <source>
        <dbReference type="EMBL" id="QXQ12825.1"/>
    </source>
</evidence>
<keyword evidence="5 8" id="KW-1133">Transmembrane helix</keyword>
<feature type="domain" description="Major facilitator superfamily (MFS) profile" evidence="9">
    <location>
        <begin position="15"/>
        <end position="395"/>
    </location>
</feature>
<feature type="transmembrane region" description="Helical" evidence="8">
    <location>
        <begin position="249"/>
        <end position="270"/>
    </location>
</feature>
<dbReference type="Pfam" id="PF07690">
    <property type="entry name" value="MFS_1"/>
    <property type="match status" value="1"/>
</dbReference>
<evidence type="ECO:0000256" key="8">
    <source>
        <dbReference type="SAM" id="Phobius"/>
    </source>
</evidence>
<feature type="transmembrane region" description="Helical" evidence="8">
    <location>
        <begin position="106"/>
        <end position="128"/>
    </location>
</feature>
<evidence type="ECO:0000256" key="3">
    <source>
        <dbReference type="ARBA" id="ARBA00022475"/>
    </source>
</evidence>
<dbReference type="Pfam" id="PF00083">
    <property type="entry name" value="Sugar_tr"/>
    <property type="match status" value="1"/>
</dbReference>
<feature type="transmembrane region" description="Helical" evidence="8">
    <location>
        <begin position="369"/>
        <end position="389"/>
    </location>
</feature>
<dbReference type="InterPro" id="IPR050189">
    <property type="entry name" value="MFS_Efflux_Transporters"/>
</dbReference>
<keyword evidence="11" id="KW-1185">Reference proteome</keyword>
<feature type="transmembrane region" description="Helical" evidence="8">
    <location>
        <begin position="217"/>
        <end position="237"/>
    </location>
</feature>